<keyword evidence="5 8" id="KW-0812">Transmembrane</keyword>
<evidence type="ECO:0000256" key="7">
    <source>
        <dbReference type="ARBA" id="ARBA00023136"/>
    </source>
</evidence>
<evidence type="ECO:0000256" key="9">
    <source>
        <dbReference type="SAM" id="SignalP"/>
    </source>
</evidence>
<feature type="transmembrane region" description="Helical" evidence="8">
    <location>
        <begin position="219"/>
        <end position="240"/>
    </location>
</feature>
<dbReference type="AlphaFoldDB" id="A0A318JP30"/>
<feature type="transmembrane region" description="Helical" evidence="8">
    <location>
        <begin position="433"/>
        <end position="454"/>
    </location>
</feature>
<dbReference type="NCBIfam" id="TIGR00842">
    <property type="entry name" value="bcct"/>
    <property type="match status" value="1"/>
</dbReference>
<comment type="similarity">
    <text evidence="2">Belongs to the BCCT transporter (TC 2.A.15) family.</text>
</comment>
<evidence type="ECO:0000256" key="6">
    <source>
        <dbReference type="ARBA" id="ARBA00022989"/>
    </source>
</evidence>
<evidence type="ECO:0000256" key="5">
    <source>
        <dbReference type="ARBA" id="ARBA00022692"/>
    </source>
</evidence>
<evidence type="ECO:0000256" key="8">
    <source>
        <dbReference type="SAM" id="Phobius"/>
    </source>
</evidence>
<dbReference type="InterPro" id="IPR000060">
    <property type="entry name" value="BCCT_transptr"/>
</dbReference>
<keyword evidence="3" id="KW-0813">Transport</keyword>
<keyword evidence="9" id="KW-0732">Signal</keyword>
<feature type="transmembrane region" description="Helical" evidence="8">
    <location>
        <begin position="460"/>
        <end position="483"/>
    </location>
</feature>
<dbReference type="EMBL" id="QJKC01000003">
    <property type="protein sequence ID" value="PXX49954.1"/>
    <property type="molecule type" value="Genomic_DNA"/>
</dbReference>
<feature type="transmembrane region" description="Helical" evidence="8">
    <location>
        <begin position="394"/>
        <end position="421"/>
    </location>
</feature>
<dbReference type="RefSeq" id="WP_110313044.1">
    <property type="nucleotide sequence ID" value="NZ_QJKC01000003.1"/>
</dbReference>
<evidence type="ECO:0000256" key="2">
    <source>
        <dbReference type="ARBA" id="ARBA00005658"/>
    </source>
</evidence>
<dbReference type="GO" id="GO:0005886">
    <property type="term" value="C:plasma membrane"/>
    <property type="evidence" value="ECO:0007669"/>
    <property type="project" value="UniProtKB-SubCell"/>
</dbReference>
<dbReference type="PANTHER" id="PTHR30047">
    <property type="entry name" value="HIGH-AFFINITY CHOLINE TRANSPORT PROTEIN-RELATED"/>
    <property type="match status" value="1"/>
</dbReference>
<organism evidence="10 11">
    <name type="scientific">Aquitalea magnusonii</name>
    <dbReference type="NCBI Taxonomy" id="332411"/>
    <lineage>
        <taxon>Bacteria</taxon>
        <taxon>Pseudomonadati</taxon>
        <taxon>Pseudomonadota</taxon>
        <taxon>Betaproteobacteria</taxon>
        <taxon>Neisseriales</taxon>
        <taxon>Chromobacteriaceae</taxon>
        <taxon>Aquitalea</taxon>
    </lineage>
</organism>
<feature type="transmembrane region" description="Helical" evidence="8">
    <location>
        <begin position="130"/>
        <end position="151"/>
    </location>
</feature>
<feature type="transmembrane region" description="Helical" evidence="8">
    <location>
        <begin position="41"/>
        <end position="59"/>
    </location>
</feature>
<gene>
    <name evidence="10" type="ORF">DFR38_103134</name>
</gene>
<proteinExistence type="inferred from homology"/>
<dbReference type="PANTHER" id="PTHR30047:SF7">
    <property type="entry name" value="HIGH-AFFINITY CHOLINE TRANSPORT PROTEIN"/>
    <property type="match status" value="1"/>
</dbReference>
<protein>
    <submittedName>
        <fullName evidence="10">Glycine betaine transporter</fullName>
    </submittedName>
</protein>
<feature type="transmembrane region" description="Helical" evidence="8">
    <location>
        <begin position="80"/>
        <end position="100"/>
    </location>
</feature>
<keyword evidence="7 8" id="KW-0472">Membrane</keyword>
<dbReference type="PROSITE" id="PS01303">
    <property type="entry name" value="BCCT"/>
    <property type="match status" value="1"/>
</dbReference>
<feature type="transmembrane region" description="Helical" evidence="8">
    <location>
        <begin position="180"/>
        <end position="199"/>
    </location>
</feature>
<accession>A0A318JP30</accession>
<evidence type="ECO:0000256" key="3">
    <source>
        <dbReference type="ARBA" id="ARBA00022448"/>
    </source>
</evidence>
<feature type="transmembrane region" description="Helical" evidence="8">
    <location>
        <begin position="302"/>
        <end position="324"/>
    </location>
</feature>
<evidence type="ECO:0000313" key="10">
    <source>
        <dbReference type="EMBL" id="PXX49954.1"/>
    </source>
</evidence>
<dbReference type="GO" id="GO:0022857">
    <property type="term" value="F:transmembrane transporter activity"/>
    <property type="evidence" value="ECO:0007669"/>
    <property type="project" value="InterPro"/>
</dbReference>
<evidence type="ECO:0000313" key="11">
    <source>
        <dbReference type="Proteomes" id="UP000248395"/>
    </source>
</evidence>
<feature type="transmembrane region" description="Helical" evidence="8">
    <location>
        <begin position="336"/>
        <end position="355"/>
    </location>
</feature>
<evidence type="ECO:0000256" key="1">
    <source>
        <dbReference type="ARBA" id="ARBA00004651"/>
    </source>
</evidence>
<dbReference type="OrthoDB" id="9775735at2"/>
<feature type="transmembrane region" description="Helical" evidence="8">
    <location>
        <begin position="252"/>
        <end position="272"/>
    </location>
</feature>
<evidence type="ECO:0000256" key="4">
    <source>
        <dbReference type="ARBA" id="ARBA00022475"/>
    </source>
</evidence>
<reference evidence="10 11" key="1">
    <citation type="submission" date="2018-05" db="EMBL/GenBank/DDBJ databases">
        <title>Genomic Encyclopedia of Type Strains, Phase IV (KMG-IV): sequencing the most valuable type-strain genomes for metagenomic binning, comparative biology and taxonomic classification.</title>
        <authorList>
            <person name="Goeker M."/>
        </authorList>
    </citation>
    <scope>NUCLEOTIDE SEQUENCE [LARGE SCALE GENOMIC DNA]</scope>
    <source>
        <strain evidence="10 11">DSM 25134</strain>
    </source>
</reference>
<comment type="subcellular location">
    <subcellularLocation>
        <location evidence="1">Cell membrane</location>
        <topology evidence="1">Multi-pass membrane protein</topology>
    </subcellularLocation>
</comment>
<dbReference type="Pfam" id="PF02028">
    <property type="entry name" value="BCCT"/>
    <property type="match status" value="1"/>
</dbReference>
<comment type="caution">
    <text evidence="10">The sequence shown here is derived from an EMBL/GenBank/DDBJ whole genome shotgun (WGS) entry which is preliminary data.</text>
</comment>
<keyword evidence="4" id="KW-1003">Cell membrane</keyword>
<feature type="signal peptide" evidence="9">
    <location>
        <begin position="1"/>
        <end position="20"/>
    </location>
</feature>
<dbReference type="InterPro" id="IPR018093">
    <property type="entry name" value="BCCT_CS"/>
</dbReference>
<dbReference type="Proteomes" id="UP000248395">
    <property type="component" value="Unassembled WGS sequence"/>
</dbReference>
<sequence>MVLRLSLLLTALFVLFGALAPQQLADTTAALLSDTIARFGWFYLLGVFGFLVFALYLAFGRFGHIRLGKADEAPEFSRGSWFAMLFSAGMGIGLVFWGVAEPLSHFASPASAAVTPQSAEAARAAMRYAFFHWGLHPWAIYSLMGLVLAYFKFNRGTPGLISAAFRPLLGARVDGPIGKAIDTLAVLATVFGVATSLGFGTLQIESGLLKLFGLPASPWLTFAIVAIATVLFLLSSLTGLARGIKWLSNLNILLACGLMLLLMVLGPSGFIFDTFTTTLGDYLGNLTSMSLRMSPFSQSSWMASWTLFYWAWWVTWAPFVGMFIARVSRGRTIREFVVGVMLVPALASFVWFAVFGGTALELQLFGGADLVSAVKQDVSTALYVMFDYLPGGRALSMLAMLLVVSFFVTSADSATFVLAMLSSGGSLNPGHRVKLVWGVLLSAIALVLLSSGGLKGLQTMSIVAALPFMLIMIGMAISLYKALAEDEDAARLRQIQRRQQLDALLAQQQPPR</sequence>
<name>A0A318JP30_9NEIS</name>
<keyword evidence="11" id="KW-1185">Reference proteome</keyword>
<feature type="chain" id="PRO_5016459027" evidence="9">
    <location>
        <begin position="21"/>
        <end position="512"/>
    </location>
</feature>
<keyword evidence="6 8" id="KW-1133">Transmembrane helix</keyword>